<dbReference type="PRINTS" id="PR01651">
    <property type="entry name" value="SECGEXPORT"/>
</dbReference>
<proteinExistence type="inferred from homology"/>
<keyword evidence="7 9" id="KW-0811">Translocation</keyword>
<evidence type="ECO:0000256" key="3">
    <source>
        <dbReference type="ARBA" id="ARBA00022448"/>
    </source>
</evidence>
<keyword evidence="9" id="KW-1003">Cell membrane</keyword>
<feature type="transmembrane region" description="Helical" evidence="9">
    <location>
        <begin position="12"/>
        <end position="33"/>
    </location>
</feature>
<dbReference type="GO" id="GO:0005886">
    <property type="term" value="C:plasma membrane"/>
    <property type="evidence" value="ECO:0007669"/>
    <property type="project" value="UniProtKB-SubCell"/>
</dbReference>
<comment type="subcellular location">
    <subcellularLocation>
        <location evidence="9">Cell membrane</location>
        <topology evidence="9">Multi-pass membrane protein</topology>
    </subcellularLocation>
    <subcellularLocation>
        <location evidence="1">Membrane</location>
        <topology evidence="1">Multi-pass membrane protein</topology>
    </subcellularLocation>
</comment>
<keyword evidence="8 9" id="KW-0472">Membrane</keyword>
<evidence type="ECO:0000256" key="8">
    <source>
        <dbReference type="ARBA" id="ARBA00023136"/>
    </source>
</evidence>
<comment type="similarity">
    <text evidence="2 9">Belongs to the SecG family.</text>
</comment>
<evidence type="ECO:0000256" key="7">
    <source>
        <dbReference type="ARBA" id="ARBA00023010"/>
    </source>
</evidence>
<evidence type="ECO:0000313" key="10">
    <source>
        <dbReference type="EMBL" id="EET59309.1"/>
    </source>
</evidence>
<keyword evidence="11" id="KW-1185">Reference proteome</keyword>
<dbReference type="EMBL" id="ACCL02000019">
    <property type="protein sequence ID" value="EET59309.1"/>
    <property type="molecule type" value="Genomic_DNA"/>
</dbReference>
<organism evidence="10 11">
    <name type="scientific">Marvinbryantia formatexigens DSM 14469</name>
    <dbReference type="NCBI Taxonomy" id="478749"/>
    <lineage>
        <taxon>Bacteria</taxon>
        <taxon>Bacillati</taxon>
        <taxon>Bacillota</taxon>
        <taxon>Clostridia</taxon>
        <taxon>Lachnospirales</taxon>
        <taxon>Lachnospiraceae</taxon>
        <taxon>Marvinbryantia</taxon>
    </lineage>
</organism>
<feature type="transmembrane region" description="Helical" evidence="9">
    <location>
        <begin position="64"/>
        <end position="85"/>
    </location>
</feature>
<dbReference type="STRING" id="168384.SAMN05660368_00775"/>
<evidence type="ECO:0000256" key="9">
    <source>
        <dbReference type="RuleBase" id="RU365087"/>
    </source>
</evidence>
<gene>
    <name evidence="10" type="primary">secG</name>
    <name evidence="10" type="ORF">BRYFOR_08623</name>
</gene>
<dbReference type="eggNOG" id="COG1314">
    <property type="taxonomic scope" value="Bacteria"/>
</dbReference>
<evidence type="ECO:0000256" key="1">
    <source>
        <dbReference type="ARBA" id="ARBA00004141"/>
    </source>
</evidence>
<dbReference type="Proteomes" id="UP000005561">
    <property type="component" value="Unassembled WGS sequence"/>
</dbReference>
<evidence type="ECO:0000256" key="4">
    <source>
        <dbReference type="ARBA" id="ARBA00022692"/>
    </source>
</evidence>
<comment type="caution">
    <text evidence="10">The sequence shown here is derived from an EMBL/GenBank/DDBJ whole genome shotgun (WGS) entry which is preliminary data.</text>
</comment>
<keyword evidence="3 9" id="KW-0813">Transport</keyword>
<name>C6LIY9_9FIRM</name>
<evidence type="ECO:0000256" key="2">
    <source>
        <dbReference type="ARBA" id="ARBA00008445"/>
    </source>
</evidence>
<dbReference type="InterPro" id="IPR004692">
    <property type="entry name" value="SecG"/>
</dbReference>
<evidence type="ECO:0000256" key="5">
    <source>
        <dbReference type="ARBA" id="ARBA00022927"/>
    </source>
</evidence>
<dbReference type="GO" id="GO:0009306">
    <property type="term" value="P:protein secretion"/>
    <property type="evidence" value="ECO:0007669"/>
    <property type="project" value="UniProtKB-UniRule"/>
</dbReference>
<keyword evidence="6 9" id="KW-1133">Transmembrane helix</keyword>
<dbReference type="Pfam" id="PF03840">
    <property type="entry name" value="SecG"/>
    <property type="match status" value="1"/>
</dbReference>
<keyword evidence="4 9" id="KW-0812">Transmembrane</keyword>
<comment type="function">
    <text evidence="9">Involved in protein export. Participates in an early event of protein translocation.</text>
</comment>
<reference evidence="10" key="1">
    <citation type="submission" date="2009-07" db="EMBL/GenBank/DDBJ databases">
        <authorList>
            <person name="Weinstock G."/>
            <person name="Sodergren E."/>
            <person name="Clifton S."/>
            <person name="Fulton L."/>
            <person name="Fulton B."/>
            <person name="Courtney L."/>
            <person name="Fronick C."/>
            <person name="Harrison M."/>
            <person name="Strong C."/>
            <person name="Farmer C."/>
            <person name="Delahaunty K."/>
            <person name="Markovic C."/>
            <person name="Hall O."/>
            <person name="Minx P."/>
            <person name="Tomlinson C."/>
            <person name="Mitreva M."/>
            <person name="Nelson J."/>
            <person name="Hou S."/>
            <person name="Wollam A."/>
            <person name="Pepin K.H."/>
            <person name="Johnson M."/>
            <person name="Bhonagiri V."/>
            <person name="Nash W.E."/>
            <person name="Warren W."/>
            <person name="Chinwalla A."/>
            <person name="Mardis E.R."/>
            <person name="Wilson R.K."/>
        </authorList>
    </citation>
    <scope>NUCLEOTIDE SEQUENCE [LARGE SCALE GENOMIC DNA]</scope>
    <source>
        <strain evidence="10">DSM 14469</strain>
    </source>
</reference>
<dbReference type="NCBIfam" id="TIGR00810">
    <property type="entry name" value="secG"/>
    <property type="match status" value="1"/>
</dbReference>
<sequence>MFDIGGGEVGVLRIILTIIFIIDCIALTALVLMQEGKQQGLASLGGGMTETYWSKNKGRSMEGAVVKVTKALAIGFIVLAIILNLNF</sequence>
<protein>
    <recommendedName>
        <fullName evidence="9">Protein-export membrane protein SecG</fullName>
    </recommendedName>
</protein>
<accession>C6LIY9</accession>
<dbReference type="AlphaFoldDB" id="C6LIY9"/>
<evidence type="ECO:0000313" key="11">
    <source>
        <dbReference type="Proteomes" id="UP000005561"/>
    </source>
</evidence>
<dbReference type="GO" id="GO:0015450">
    <property type="term" value="F:protein-transporting ATPase activity"/>
    <property type="evidence" value="ECO:0007669"/>
    <property type="project" value="UniProtKB-UniRule"/>
</dbReference>
<evidence type="ECO:0000256" key="6">
    <source>
        <dbReference type="ARBA" id="ARBA00022989"/>
    </source>
</evidence>
<keyword evidence="5 9" id="KW-0653">Protein transport</keyword>